<organism evidence="16 17">
    <name type="scientific">Ailuropoda melanoleuca papillomavirus 4</name>
    <dbReference type="NCBI Taxonomy" id="2016453"/>
    <lineage>
        <taxon>Viruses</taxon>
        <taxon>Monodnaviria</taxon>
        <taxon>Shotokuvirae</taxon>
        <taxon>Cossaviricota</taxon>
        <taxon>Papovaviricetes</taxon>
        <taxon>Zurhausenvirales</taxon>
        <taxon>Papillomaviridae</taxon>
        <taxon>Firstpapillomavirinae</taxon>
        <taxon>Dyonupapillomavirus</taxon>
        <taxon>Dyonupapillomavirus 1</taxon>
    </lineage>
</organism>
<evidence type="ECO:0000256" key="1">
    <source>
        <dbReference type="ARBA" id="ARBA00022524"/>
    </source>
</evidence>
<keyword evidence="8 15" id="KW-0426">Late protein</keyword>
<keyword evidence="14 15" id="KW-1160">Virus entry into host cell</keyword>
<evidence type="ECO:0000256" key="2">
    <source>
        <dbReference type="ARBA" id="ARBA00022553"/>
    </source>
</evidence>
<evidence type="ECO:0000256" key="13">
    <source>
        <dbReference type="ARBA" id="ARBA00023157"/>
    </source>
</evidence>
<dbReference type="GO" id="GO:0042025">
    <property type="term" value="C:host cell nucleus"/>
    <property type="evidence" value="ECO:0007669"/>
    <property type="project" value="UniProtKB-SubCell"/>
</dbReference>
<dbReference type="Pfam" id="PF00513">
    <property type="entry name" value="Late_protein_L2"/>
    <property type="match status" value="1"/>
</dbReference>
<keyword evidence="12 15" id="KW-0238">DNA-binding</keyword>
<feature type="disulfide bond" evidence="15">
    <location>
        <begin position="18"/>
        <end position="24"/>
    </location>
</feature>
<keyword evidence="1 15" id="KW-1163">Viral penetration into host nucleus</keyword>
<accession>A0A220IGF7</accession>
<comment type="subunit">
    <text evidence="15">Interacts with major capsid protein L1. Interacts with E2; this interaction inhibits E2 transcriptional activity but not the DNA replication function E2. Interacts with host HSPA8; this interaction is required for L2 nuclear translocation. Interacts with host importins KPNB2 and KPNB3. Forms a complex with importin alpha2-beta1 heterodimers via interaction with the importin alpha2 adapter. Interacts with host DYNLT1; this interaction is essential for virus intracellular transport during entry. Interacts (via C-terminus) with host retromer subunits VPS35 AND VPS29.</text>
</comment>
<proteinExistence type="inferred from homology"/>
<keyword evidence="9 15" id="KW-1177">Microtubular inwards viral transport</keyword>
<dbReference type="GO" id="GO:0046718">
    <property type="term" value="P:symbiont entry into host cell"/>
    <property type="evidence" value="ECO:0007669"/>
    <property type="project" value="UniProtKB-KW"/>
</dbReference>
<evidence type="ECO:0000313" key="17">
    <source>
        <dbReference type="Proteomes" id="UP000201393"/>
    </source>
</evidence>
<keyword evidence="10" id="KW-1039">Host endosome</keyword>
<evidence type="ECO:0000256" key="9">
    <source>
        <dbReference type="ARBA" id="ARBA00022952"/>
    </source>
</evidence>
<dbReference type="HAMAP" id="MF_04003">
    <property type="entry name" value="PPV_L2"/>
    <property type="match status" value="1"/>
</dbReference>
<comment type="PTM">
    <text evidence="15">Highly phosphorylated.</text>
</comment>
<keyword evidence="11 15" id="KW-1176">Cytoplasmic inwards viral transport</keyword>
<dbReference type="GO" id="GO:0005198">
    <property type="term" value="F:structural molecule activity"/>
    <property type="evidence" value="ECO:0007669"/>
    <property type="project" value="UniProtKB-UniRule"/>
</dbReference>
<sequence length="517" mass="56487">MQRNRKRRAAPSDIYPACKLSNTCPPDIVNKFEHNTLADKILKYGSAGVFLGSLGIGTGRGGAGTTFGEYVPLGTGSGVRVGTRVTAIRPTVPISSIGPGESIPVDAVNPLGPAIIPLREFPIAVEEPAVILPPKFPSIVEDELPLITEAETSFTSPPSTIPVQTPKITTDDGAAILEVIPETRPPKILTRSQYSNPTFEVSLTTTGGSGESSATDHIFIEGHSGGEVIGEEIPLRQFSLSTSTRSVQETEFLTSTPRPDVEVESTRHYYNRRLQQVQVFDEAFINRPKSLVTFDNPAYTDSVDLIFDQDIIDVAKAAPHEAFKDLVTLSRPYFSRTDQGLRISRFGQHGSIKTRSGLVIGPQTHYYYDVSAISPESIELTPLNNSLVGEQSGESVISTGSDFDVVSLNGSLQAYSDSELLDVYEPVGTDLQLIIGERRNVRPVSVLNSIKPLPGLFGDYNGVLVIHPTEHDSESDFYPIYPEDTPVIVLDWQQSNDFFLHPSLIKKKRRKRSAAFF</sequence>
<evidence type="ECO:0000256" key="10">
    <source>
        <dbReference type="ARBA" id="ARBA00023046"/>
    </source>
</evidence>
<gene>
    <name evidence="15" type="primary">L2</name>
</gene>
<evidence type="ECO:0000256" key="4">
    <source>
        <dbReference type="ARBA" id="ARBA00022562"/>
    </source>
</evidence>
<dbReference type="GO" id="GO:0043657">
    <property type="term" value="C:host cell"/>
    <property type="evidence" value="ECO:0007669"/>
    <property type="project" value="GOC"/>
</dbReference>
<evidence type="ECO:0000256" key="11">
    <source>
        <dbReference type="ARBA" id="ARBA00023120"/>
    </source>
</evidence>
<keyword evidence="6" id="KW-1040">Host Golgi apparatus</keyword>
<keyword evidence="3 15" id="KW-0167">Capsid protein</keyword>
<keyword evidence="7 15" id="KW-0946">Virion</keyword>
<keyword evidence="13 15" id="KW-1015">Disulfide bond</keyword>
<reference evidence="17" key="1">
    <citation type="submission" date="2017-06" db="EMBL/GenBank/DDBJ databases">
        <title>Comparison of the viromes in a wild diseased and healthy captive giant pandas.</title>
        <authorList>
            <person name="Zhang W."/>
        </authorList>
    </citation>
    <scope>NUCLEOTIDE SEQUENCE [LARGE SCALE GENOMIC DNA]</scope>
    <source>
        <strain evidence="17">gpam004</strain>
    </source>
</reference>
<dbReference type="EMBL" id="MF327538">
    <property type="protein sequence ID" value="ASH99074.1"/>
    <property type="molecule type" value="Genomic_DNA"/>
</dbReference>
<keyword evidence="5 15" id="KW-0945">Host-virus interaction</keyword>
<evidence type="ECO:0000256" key="3">
    <source>
        <dbReference type="ARBA" id="ARBA00022561"/>
    </source>
</evidence>
<evidence type="ECO:0000256" key="14">
    <source>
        <dbReference type="ARBA" id="ARBA00023296"/>
    </source>
</evidence>
<evidence type="ECO:0000256" key="7">
    <source>
        <dbReference type="ARBA" id="ARBA00022844"/>
    </source>
</evidence>
<evidence type="ECO:0000256" key="12">
    <source>
        <dbReference type="ARBA" id="ARBA00023125"/>
    </source>
</evidence>
<dbReference type="OrthoDB" id="8047at10239"/>
<keyword evidence="2 15" id="KW-0597">Phosphoprotein</keyword>
<protein>
    <recommendedName>
        <fullName evidence="15">Minor capsid protein L2</fullName>
    </recommendedName>
</protein>
<comment type="caution">
    <text evidence="15">Lacks conserved residue(s) required for the propagation of feature annotation.</text>
</comment>
<evidence type="ECO:0000256" key="6">
    <source>
        <dbReference type="ARBA" id="ARBA00022812"/>
    </source>
</evidence>
<dbReference type="InterPro" id="IPR000784">
    <property type="entry name" value="Late_L2"/>
</dbReference>
<evidence type="ECO:0000256" key="5">
    <source>
        <dbReference type="ARBA" id="ARBA00022581"/>
    </source>
</evidence>
<comment type="subcellular location">
    <subcellularLocation>
        <location evidence="15">Virion</location>
    </subcellularLocation>
    <subcellularLocation>
        <location evidence="15">Host nucleus</location>
    </subcellularLocation>
</comment>
<evidence type="ECO:0000313" key="16">
    <source>
        <dbReference type="EMBL" id="ASH99074.1"/>
    </source>
</evidence>
<dbReference type="GO" id="GO:0019028">
    <property type="term" value="C:viral capsid"/>
    <property type="evidence" value="ECO:0007669"/>
    <property type="project" value="UniProtKB-UniRule"/>
</dbReference>
<dbReference type="Proteomes" id="UP000201393">
    <property type="component" value="Segment"/>
</dbReference>
<dbReference type="GO" id="GO:0075521">
    <property type="term" value="P:microtubule-dependent intracellular transport of viral material towards nucleus"/>
    <property type="evidence" value="ECO:0007669"/>
    <property type="project" value="UniProtKB-UniRule"/>
</dbReference>
<comment type="function">
    <text evidence="15">Minor protein of the capsid that localizes along the inner surface of the virion, within the central cavities beneath the L1 pentamers. Plays a role in capsid stabilization through interaction with the major capsid protein L1. Once the virion enters the host cell, L2 escorts the genomic DNA into the nucleus by promoting escape from the endosomal compartments and traffic through the host Golgi network. Mechanistically, the C-terminus of L2 possesses a cell-penetrating peptide that protudes from the host endosome, interacts with host cytoplasmic retromer cargo and thereby mediates the capsid delivery to the host trans-Golgi network. Plays a role through its interaction with host dynein in the intracellular microtubule-dependent transport of viral capsid toward the nucleus. Mediates the viral genome import into the nucleus through binding to host importins. Once within the nucleus, L2 localizes viral genomes to host PML bodies in order to activate early gene expression for establishment of infection. Later on, promotes late gene expression by interacting with the viral E2 protein and by inhibiting its transcriptional activation functions. During virion assembly, encapsidates the genome by direct interaction with the viral DNA.</text>
</comment>
<comment type="similarity">
    <text evidence="15">Belongs to the papillomaviridae L2 protein family.</text>
</comment>
<name>A0A220IGF7_9PAPI</name>
<dbReference type="GO" id="GO:0075732">
    <property type="term" value="P:viral penetration into host nucleus"/>
    <property type="evidence" value="ECO:0007669"/>
    <property type="project" value="UniProtKB-KW"/>
</dbReference>
<keyword evidence="4 15" id="KW-1048">Host nucleus</keyword>
<evidence type="ECO:0000256" key="15">
    <source>
        <dbReference type="HAMAP-Rule" id="MF_04003"/>
    </source>
</evidence>
<evidence type="ECO:0000256" key="8">
    <source>
        <dbReference type="ARBA" id="ARBA00022921"/>
    </source>
</evidence>
<dbReference type="GO" id="GO:0003677">
    <property type="term" value="F:DNA binding"/>
    <property type="evidence" value="ECO:0007669"/>
    <property type="project" value="UniProtKB-UniRule"/>
</dbReference>